<comment type="caution">
    <text evidence="2">The sequence shown here is derived from an EMBL/GenBank/DDBJ whole genome shotgun (WGS) entry which is preliminary data.</text>
</comment>
<proteinExistence type="predicted"/>
<feature type="compositionally biased region" description="Low complexity" evidence="1">
    <location>
        <begin position="42"/>
        <end position="56"/>
    </location>
</feature>
<feature type="region of interest" description="Disordered" evidence="1">
    <location>
        <begin position="22"/>
        <end position="71"/>
    </location>
</feature>
<reference evidence="3" key="1">
    <citation type="journal article" date="2017" name="Nat. Microbiol.">
        <title>Global analysis of biosynthetic gene clusters reveals vast potential of secondary metabolite production in Penicillium species.</title>
        <authorList>
            <person name="Nielsen J.C."/>
            <person name="Grijseels S."/>
            <person name="Prigent S."/>
            <person name="Ji B."/>
            <person name="Dainat J."/>
            <person name="Nielsen K.F."/>
            <person name="Frisvad J.C."/>
            <person name="Workman M."/>
            <person name="Nielsen J."/>
        </authorList>
    </citation>
    <scope>NUCLEOTIDE SEQUENCE [LARGE SCALE GENOMIC DNA]</scope>
    <source>
        <strain evidence="3">IBT 29486</strain>
    </source>
</reference>
<gene>
    <name evidence="2" type="ORF">PENVUL_c039G00538</name>
</gene>
<evidence type="ECO:0000313" key="2">
    <source>
        <dbReference type="EMBL" id="OQE02705.1"/>
    </source>
</evidence>
<evidence type="ECO:0000313" key="3">
    <source>
        <dbReference type="Proteomes" id="UP000191518"/>
    </source>
</evidence>
<dbReference type="EMBL" id="MDYP01000039">
    <property type="protein sequence ID" value="OQE02705.1"/>
    <property type="molecule type" value="Genomic_DNA"/>
</dbReference>
<dbReference type="AlphaFoldDB" id="A0A1V6RLM6"/>
<evidence type="ECO:0000256" key="1">
    <source>
        <dbReference type="SAM" id="MobiDB-lite"/>
    </source>
</evidence>
<name>A0A1V6RLM6_9EURO</name>
<accession>A0A1V6RLM6</accession>
<sequence>MQSPNRKSLINPIPAIRRLTSRNLKDFGTNRSESSCPGDTASGGSLPVSEASSSLSRQNFSKQRVSPGDIRRNIRSRLENLKGSFHLDEASRRFHSTKTAGANISPSKQRSESLDDLLLTEYTTICQSDIPRMFLDSKGNENMLLGALVLFAENGVVEAGSCQSVMRKKFGEAGVMLLRHVESALQSQSRVSSCSSMTIRLNKSHISVIHHGNGEDPSQALLWLCLAVRVPKAGWISTSQKITESSYGCRKFLLGELEGIASSAADASCWHPLFESAVVVVEPSVNITPGSLLQVDFNTLVKLAAVEYAVSVDSGVVLLGYSTALIPVKTLDDDTILWHLEVCPHESQFKVSRLQATKTEWLVSADIEVLKSRTARVGWCSKSKVLLGTASLLKNPVGWSTSTTQRKSWSWKGVSLQAVATSTAPLQVGLQGGATFERITNTLRFDLSRNYLQLLRSSSREAIIVYDVSTKRGWLVPLLNVLHHMAITYCQNGIADEDRGLPIPLAKPEANGGISSLKALWQSGSVEIETGGDDTLTLRDLLMGFSANLAKISPQKPRRGEIFGYEFMDVAQGAPTANLKRGHIKSEGHGWTSLLQSLPCLFCSNLGDAIVAKMATNPNSECCRLITGRDYLAASLHSINDISTRKGRGRIDGNISFPGDASWRPTTVLQGCDHTDGRIHEDGVVVFGENPMGSSRLRNWITPAAAAPTASHVVDRLVYAPPTVGSDSEFGDGIVNNLSSVQGYMRFNVSFFR</sequence>
<dbReference type="Proteomes" id="UP000191518">
    <property type="component" value="Unassembled WGS sequence"/>
</dbReference>
<dbReference type="STRING" id="29845.A0A1V6RLM6"/>
<keyword evidence="3" id="KW-1185">Reference proteome</keyword>
<organism evidence="2 3">
    <name type="scientific">Penicillium vulpinum</name>
    <dbReference type="NCBI Taxonomy" id="29845"/>
    <lineage>
        <taxon>Eukaryota</taxon>
        <taxon>Fungi</taxon>
        <taxon>Dikarya</taxon>
        <taxon>Ascomycota</taxon>
        <taxon>Pezizomycotina</taxon>
        <taxon>Eurotiomycetes</taxon>
        <taxon>Eurotiomycetidae</taxon>
        <taxon>Eurotiales</taxon>
        <taxon>Aspergillaceae</taxon>
        <taxon>Penicillium</taxon>
    </lineage>
</organism>
<protein>
    <submittedName>
        <fullName evidence="2">Uncharacterized protein</fullName>
    </submittedName>
</protein>